<feature type="compositionally biased region" description="Low complexity" evidence="1">
    <location>
        <begin position="164"/>
        <end position="185"/>
    </location>
</feature>
<accession>A0ABN8J863</accession>
<proteinExistence type="predicted"/>
<evidence type="ECO:0000256" key="1">
    <source>
        <dbReference type="SAM" id="MobiDB-lite"/>
    </source>
</evidence>
<organism evidence="2 3">
    <name type="scientific">Iphiclides podalirius</name>
    <name type="common">scarce swallowtail</name>
    <dbReference type="NCBI Taxonomy" id="110791"/>
    <lineage>
        <taxon>Eukaryota</taxon>
        <taxon>Metazoa</taxon>
        <taxon>Ecdysozoa</taxon>
        <taxon>Arthropoda</taxon>
        <taxon>Hexapoda</taxon>
        <taxon>Insecta</taxon>
        <taxon>Pterygota</taxon>
        <taxon>Neoptera</taxon>
        <taxon>Endopterygota</taxon>
        <taxon>Lepidoptera</taxon>
        <taxon>Glossata</taxon>
        <taxon>Ditrysia</taxon>
        <taxon>Papilionoidea</taxon>
        <taxon>Papilionidae</taxon>
        <taxon>Papilioninae</taxon>
        <taxon>Iphiclides</taxon>
    </lineage>
</organism>
<feature type="non-terminal residue" evidence="2">
    <location>
        <position position="1"/>
    </location>
</feature>
<evidence type="ECO:0000313" key="3">
    <source>
        <dbReference type="Proteomes" id="UP000837857"/>
    </source>
</evidence>
<dbReference type="EMBL" id="OW152820">
    <property type="protein sequence ID" value="CAH2075278.1"/>
    <property type="molecule type" value="Genomic_DNA"/>
</dbReference>
<gene>
    <name evidence="2" type="ORF">IPOD504_LOCUS16654</name>
</gene>
<dbReference type="Proteomes" id="UP000837857">
    <property type="component" value="Chromosome 8"/>
</dbReference>
<keyword evidence="3" id="KW-1185">Reference proteome</keyword>
<sequence length="292" mass="29829">MDDPLCSCVVNNIDISAHVSISGEIAINNRCLSEYCQPVTDLYKVLSVLVAAAFAAESETAKPSPFQFSTTTPRYNFASSTASFGAYNPNQFYSGNRYNNFGRYTTLGYNTPGRYNPGAYNAGAGDRGSAGGSYVAEKTESVSPLAAVSSATASPVVSVTILPESSPSPSILLSPSSSAPLSDTPAPTPSVAPLAPTTQTPLPSPTEAPSSSVSETLSPYPTEASSAAPSAAPTVAPTASPFPSTLLFSSTTSPAPSAAPSLAPLFVPSPSPSYVYRPAKPQAVSDPLNDGV</sequence>
<feature type="compositionally biased region" description="Low complexity" evidence="1">
    <location>
        <begin position="218"/>
        <end position="264"/>
    </location>
</feature>
<reference evidence="2" key="1">
    <citation type="submission" date="2022-03" db="EMBL/GenBank/DDBJ databases">
        <authorList>
            <person name="Martin H S."/>
        </authorList>
    </citation>
    <scope>NUCLEOTIDE SEQUENCE</scope>
</reference>
<feature type="compositionally biased region" description="Polar residues" evidence="1">
    <location>
        <begin position="207"/>
        <end position="217"/>
    </location>
</feature>
<protein>
    <submittedName>
        <fullName evidence="2">Uncharacterized protein</fullName>
    </submittedName>
</protein>
<evidence type="ECO:0000313" key="2">
    <source>
        <dbReference type="EMBL" id="CAH2075278.1"/>
    </source>
</evidence>
<name>A0ABN8J863_9NEOP</name>
<feature type="compositionally biased region" description="Low complexity" evidence="1">
    <location>
        <begin position="192"/>
        <end position="201"/>
    </location>
</feature>
<feature type="region of interest" description="Disordered" evidence="1">
    <location>
        <begin position="164"/>
        <end position="264"/>
    </location>
</feature>